<proteinExistence type="predicted"/>
<organism evidence="1 2">
    <name type="scientific">Cercospora zeae-maydis SCOH1-5</name>
    <dbReference type="NCBI Taxonomy" id="717836"/>
    <lineage>
        <taxon>Eukaryota</taxon>
        <taxon>Fungi</taxon>
        <taxon>Dikarya</taxon>
        <taxon>Ascomycota</taxon>
        <taxon>Pezizomycotina</taxon>
        <taxon>Dothideomycetes</taxon>
        <taxon>Dothideomycetidae</taxon>
        <taxon>Mycosphaerellales</taxon>
        <taxon>Mycosphaerellaceae</taxon>
        <taxon>Cercospora</taxon>
    </lineage>
</organism>
<evidence type="ECO:0000313" key="1">
    <source>
        <dbReference type="EMBL" id="KAF2217873.1"/>
    </source>
</evidence>
<protein>
    <submittedName>
        <fullName evidence="1">Uncharacterized protein</fullName>
    </submittedName>
</protein>
<dbReference type="Proteomes" id="UP000799539">
    <property type="component" value="Unassembled WGS sequence"/>
</dbReference>
<dbReference type="EMBL" id="ML992662">
    <property type="protein sequence ID" value="KAF2217873.1"/>
    <property type="molecule type" value="Genomic_DNA"/>
</dbReference>
<evidence type="ECO:0000313" key="2">
    <source>
        <dbReference type="Proteomes" id="UP000799539"/>
    </source>
</evidence>
<accession>A0A6A6FWU5</accession>
<reference evidence="1" key="1">
    <citation type="journal article" date="2020" name="Stud. Mycol.">
        <title>101 Dothideomycetes genomes: a test case for predicting lifestyles and emergence of pathogens.</title>
        <authorList>
            <person name="Haridas S."/>
            <person name="Albert R."/>
            <person name="Binder M."/>
            <person name="Bloem J."/>
            <person name="Labutti K."/>
            <person name="Salamov A."/>
            <person name="Andreopoulos B."/>
            <person name="Baker S."/>
            <person name="Barry K."/>
            <person name="Bills G."/>
            <person name="Bluhm B."/>
            <person name="Cannon C."/>
            <person name="Castanera R."/>
            <person name="Culley D."/>
            <person name="Daum C."/>
            <person name="Ezra D."/>
            <person name="Gonzalez J."/>
            <person name="Henrissat B."/>
            <person name="Kuo A."/>
            <person name="Liang C."/>
            <person name="Lipzen A."/>
            <person name="Lutzoni F."/>
            <person name="Magnuson J."/>
            <person name="Mondo S."/>
            <person name="Nolan M."/>
            <person name="Ohm R."/>
            <person name="Pangilinan J."/>
            <person name="Park H.-J."/>
            <person name="Ramirez L."/>
            <person name="Alfaro M."/>
            <person name="Sun H."/>
            <person name="Tritt A."/>
            <person name="Yoshinaga Y."/>
            <person name="Zwiers L.-H."/>
            <person name="Turgeon B."/>
            <person name="Goodwin S."/>
            <person name="Spatafora J."/>
            <person name="Crous P."/>
            <person name="Grigoriev I."/>
        </authorList>
    </citation>
    <scope>NUCLEOTIDE SEQUENCE</scope>
    <source>
        <strain evidence="1">SCOH1-5</strain>
    </source>
</reference>
<sequence>MQLPWTSNIRNKCDREATDAAECIPGPDELHERAAAIPFVLQRKACPTALRSRYGTFFSGSMRGTCEQCHHSGHRLRSSRPLVWLVVISRAYEMLGFSRLVQFYQVVHVSGQRCVNIGAAKCVLQAPNEQTRLLTSSLLKTASGGGGGGSDEGTKVLPESRPCPVLCCLMSSHGSFAQHPSELGKHVGVSRKPISVSESRPVFNPLIELDSQGHYGDDHQRPSRIRAVCAKLRTMVLATAAA</sequence>
<keyword evidence="2" id="KW-1185">Reference proteome</keyword>
<gene>
    <name evidence="1" type="ORF">CERZMDRAFT_80530</name>
</gene>
<dbReference type="AlphaFoldDB" id="A0A6A6FWU5"/>
<name>A0A6A6FWU5_9PEZI</name>